<evidence type="ECO:0000256" key="2">
    <source>
        <dbReference type="ARBA" id="ARBA00023136"/>
    </source>
</evidence>
<comment type="caution">
    <text evidence="4">The sequence shown here is derived from an EMBL/GenBank/DDBJ whole genome shotgun (WGS) entry which is preliminary data.</text>
</comment>
<dbReference type="InterPro" id="IPR044839">
    <property type="entry name" value="NDR1-like"/>
</dbReference>
<dbReference type="PANTHER" id="PTHR31234">
    <property type="entry name" value="LATE EMBRYOGENESIS ABUNDANT (LEA) HYDROXYPROLINE-RICH GLYCOPROTEIN FAMILY"/>
    <property type="match status" value="1"/>
</dbReference>
<reference evidence="4" key="1">
    <citation type="submission" date="2020-01" db="EMBL/GenBank/DDBJ databases">
        <authorList>
            <person name="Mishra B."/>
        </authorList>
    </citation>
    <scope>NUCLEOTIDE SEQUENCE [LARGE SCALE GENOMIC DNA]</scope>
</reference>
<organism evidence="4 5">
    <name type="scientific">Microthlaspi erraticum</name>
    <dbReference type="NCBI Taxonomy" id="1685480"/>
    <lineage>
        <taxon>Eukaryota</taxon>
        <taxon>Viridiplantae</taxon>
        <taxon>Streptophyta</taxon>
        <taxon>Embryophyta</taxon>
        <taxon>Tracheophyta</taxon>
        <taxon>Spermatophyta</taxon>
        <taxon>Magnoliopsida</taxon>
        <taxon>eudicotyledons</taxon>
        <taxon>Gunneridae</taxon>
        <taxon>Pentapetalae</taxon>
        <taxon>rosids</taxon>
        <taxon>malvids</taxon>
        <taxon>Brassicales</taxon>
        <taxon>Brassicaceae</taxon>
        <taxon>Coluteocarpeae</taxon>
        <taxon>Microthlaspi</taxon>
    </lineage>
</organism>
<evidence type="ECO:0000313" key="4">
    <source>
        <dbReference type="EMBL" id="CAA7036269.1"/>
    </source>
</evidence>
<dbReference type="GO" id="GO:0005886">
    <property type="term" value="C:plasma membrane"/>
    <property type="evidence" value="ECO:0007669"/>
    <property type="project" value="TreeGrafter"/>
</dbReference>
<dbReference type="EMBL" id="CACVBM020001163">
    <property type="protein sequence ID" value="CAA7036269.1"/>
    <property type="molecule type" value="Genomic_DNA"/>
</dbReference>
<feature type="chain" id="PRO_5025507566" evidence="3">
    <location>
        <begin position="19"/>
        <end position="180"/>
    </location>
</feature>
<keyword evidence="3" id="KW-0732">Signal</keyword>
<accession>A0A6D2J019</accession>
<comment type="subcellular location">
    <subcellularLocation>
        <location evidence="1">Membrane</location>
    </subcellularLocation>
</comment>
<name>A0A6D2J019_9BRAS</name>
<dbReference type="GO" id="GO:0098542">
    <property type="term" value="P:defense response to other organism"/>
    <property type="evidence" value="ECO:0007669"/>
    <property type="project" value="InterPro"/>
</dbReference>
<proteinExistence type="predicted"/>
<keyword evidence="2" id="KW-0472">Membrane</keyword>
<protein>
    <submittedName>
        <fullName evidence="4">Uncharacterized protein</fullName>
    </submittedName>
</protein>
<dbReference type="OrthoDB" id="1105156at2759"/>
<sequence>MACVLFGFLAATILLVLLFYPPDTPEVTLASLTVTKFNFTGDHISGNFNIQFQSLNPNLGTDFFYKDVDCSVYYGKHRLASTVLSGFAQKERETKLINATVHLTQGTTAKGIGNDLTIFSVSQFDVTLTSLIEWEPWSFYYLRFSCDDVAVGFLATTGGHGKMIGPARKCQVSKISESSF</sequence>
<gene>
    <name evidence="4" type="ORF">MERR_LOCUS23504</name>
</gene>
<evidence type="ECO:0000256" key="1">
    <source>
        <dbReference type="ARBA" id="ARBA00004370"/>
    </source>
</evidence>
<evidence type="ECO:0000313" key="5">
    <source>
        <dbReference type="Proteomes" id="UP000467841"/>
    </source>
</evidence>
<evidence type="ECO:0000256" key="3">
    <source>
        <dbReference type="SAM" id="SignalP"/>
    </source>
</evidence>
<dbReference type="Proteomes" id="UP000467841">
    <property type="component" value="Unassembled WGS sequence"/>
</dbReference>
<dbReference type="PANTHER" id="PTHR31234:SF2">
    <property type="entry name" value="OS05G0199100 PROTEIN"/>
    <property type="match status" value="1"/>
</dbReference>
<dbReference type="AlphaFoldDB" id="A0A6D2J019"/>
<keyword evidence="5" id="KW-1185">Reference proteome</keyword>
<feature type="signal peptide" evidence="3">
    <location>
        <begin position="1"/>
        <end position="18"/>
    </location>
</feature>